<evidence type="ECO:0000259" key="3">
    <source>
        <dbReference type="Pfam" id="PF07627"/>
    </source>
</evidence>
<evidence type="ECO:0000259" key="2">
    <source>
        <dbReference type="Pfam" id="PF07626"/>
    </source>
</evidence>
<dbReference type="Pfam" id="PF07637">
    <property type="entry name" value="PSD5"/>
    <property type="match status" value="1"/>
</dbReference>
<protein>
    <submittedName>
        <fullName evidence="6">DUF1588 domain-containing protein</fullName>
    </submittedName>
</protein>
<dbReference type="Pfam" id="PF07626">
    <property type="entry name" value="PSD3"/>
    <property type="match status" value="1"/>
</dbReference>
<dbReference type="Pfam" id="PF07627">
    <property type="entry name" value="PSCyt3"/>
    <property type="match status" value="1"/>
</dbReference>
<feature type="compositionally biased region" description="Low complexity" evidence="1">
    <location>
        <begin position="32"/>
        <end position="44"/>
    </location>
</feature>
<reference evidence="6 7" key="1">
    <citation type="submission" date="2022-11" db="EMBL/GenBank/DDBJ databases">
        <title>Minimal conservation of predation-associated metabolite biosynthetic gene clusters underscores biosynthetic potential of Myxococcota including descriptions for ten novel species: Archangium lansinium sp. nov., Myxococcus landrumus sp. nov., Nannocystis bai.</title>
        <authorList>
            <person name="Ahearne A."/>
            <person name="Stevens C."/>
            <person name="Dowd S."/>
        </authorList>
    </citation>
    <scope>NUCLEOTIDE SEQUENCE [LARGE SCALE GENOMIC DNA]</scope>
    <source>
        <strain evidence="6 7">BB15-2</strain>
    </source>
</reference>
<name>A0ABT5E8A7_9BACT</name>
<feature type="region of interest" description="Disordered" evidence="1">
    <location>
        <begin position="23"/>
        <end position="78"/>
    </location>
</feature>
<dbReference type="Pfam" id="PF07631">
    <property type="entry name" value="PSD4"/>
    <property type="match status" value="1"/>
</dbReference>
<dbReference type="PROSITE" id="PS51257">
    <property type="entry name" value="PROKAR_LIPOPROTEIN"/>
    <property type="match status" value="1"/>
</dbReference>
<sequence>MTRIDLSSRHLYLALGLAFGTGCPSSGGGAGTDSDPGGSDTETGGTAGVPTTGDDPTAGTSDTGDDPPPINPSGRCEQSRLGARVLRRLSQVELESTLRDIFPEIEATWSGVALGIDPASKHGFTNDAATLLVGDQTAKEWLATAEAVGDAVTAPAVLSTILPCAAQKPDSACAAEFIGKYGERLFRRPLSGDERGRYEAHFAGIAAEVAFPIALKWTLVGLIQSPHAVYRSELGEPVDGGHALTPYEVATALAYTYGGSTPSPELLAKAEQGALATPEARMAEAEALLATARGKGVLHLFFRQWAKYPQVESKVKIDIAGFDGIRMRMIDETRRFVDEVVFAQDGDVRALLTASFTVLDATLSQFYGFGQIAGESVVVERPDDWGIGLLAQGSVLAGQAHADSSSPTKRGLLVYDRLLCGPHIPPPMNIPAIDPPMPGAQTTRERYEVAHAGDPACQSCHQYFDPIGFGFEHFDQAGRYRADENGLTIDATGQAVDSKLVPLVTFDGLTDMASKLAELPQTTDCVSGLLANFAYGVEENCLAEEARTALQEGELGLREFYVQLAASEHFVRRAE</sequence>
<evidence type="ECO:0000256" key="1">
    <source>
        <dbReference type="SAM" id="MobiDB-lite"/>
    </source>
</evidence>
<dbReference type="InterPro" id="IPR013042">
    <property type="entry name" value="DUF1592"/>
</dbReference>
<dbReference type="InterPro" id="IPR013043">
    <property type="entry name" value="DUF1595"/>
</dbReference>
<evidence type="ECO:0000259" key="5">
    <source>
        <dbReference type="Pfam" id="PF07637"/>
    </source>
</evidence>
<accession>A0ABT5E8A7</accession>
<proteinExistence type="predicted"/>
<dbReference type="InterPro" id="IPR013039">
    <property type="entry name" value="DUF1588"/>
</dbReference>
<evidence type="ECO:0000313" key="6">
    <source>
        <dbReference type="EMBL" id="MDC0721067.1"/>
    </source>
</evidence>
<evidence type="ECO:0000313" key="7">
    <source>
        <dbReference type="Proteomes" id="UP001221686"/>
    </source>
</evidence>
<dbReference type="InterPro" id="IPR013036">
    <property type="entry name" value="DUF1587"/>
</dbReference>
<comment type="caution">
    <text evidence="6">The sequence shown here is derived from an EMBL/GenBank/DDBJ whole genome shotgun (WGS) entry which is preliminary data.</text>
</comment>
<keyword evidence="7" id="KW-1185">Reference proteome</keyword>
<dbReference type="Proteomes" id="UP001221686">
    <property type="component" value="Unassembled WGS sequence"/>
</dbReference>
<feature type="domain" description="DUF1592" evidence="4">
    <location>
        <begin position="244"/>
        <end position="368"/>
    </location>
</feature>
<feature type="domain" description="DUF1595" evidence="5">
    <location>
        <begin position="173"/>
        <end position="233"/>
    </location>
</feature>
<organism evidence="6 7">
    <name type="scientific">Nannocystis bainbridge</name>
    <dbReference type="NCBI Taxonomy" id="2995303"/>
    <lineage>
        <taxon>Bacteria</taxon>
        <taxon>Pseudomonadati</taxon>
        <taxon>Myxococcota</taxon>
        <taxon>Polyangia</taxon>
        <taxon>Nannocystales</taxon>
        <taxon>Nannocystaceae</taxon>
        <taxon>Nannocystis</taxon>
    </lineage>
</organism>
<dbReference type="EMBL" id="JAQNDL010000003">
    <property type="protein sequence ID" value="MDC0721067.1"/>
    <property type="molecule type" value="Genomic_DNA"/>
</dbReference>
<evidence type="ECO:0000259" key="4">
    <source>
        <dbReference type="Pfam" id="PF07631"/>
    </source>
</evidence>
<feature type="domain" description="DUF1587" evidence="2">
    <location>
        <begin position="87"/>
        <end position="153"/>
    </location>
</feature>
<gene>
    <name evidence="6" type="ORF">POL25_29440</name>
</gene>
<feature type="domain" description="DUF1588" evidence="3">
    <location>
        <begin position="388"/>
        <end position="483"/>
    </location>
</feature>
<dbReference type="RefSeq" id="WP_272089571.1">
    <property type="nucleotide sequence ID" value="NZ_JAQNDL010000003.1"/>
</dbReference>